<evidence type="ECO:0000256" key="2">
    <source>
        <dbReference type="SAM" id="Phobius"/>
    </source>
</evidence>
<accession>A0A2H0W9V6</accession>
<dbReference type="Proteomes" id="UP000230093">
    <property type="component" value="Unassembled WGS sequence"/>
</dbReference>
<dbReference type="PANTHER" id="PTHR34387:SF1">
    <property type="entry name" value="PERIPLASMIC IMMUNOGENIC PROTEIN"/>
    <property type="match status" value="1"/>
</dbReference>
<dbReference type="Gene3D" id="3.30.70.2970">
    <property type="entry name" value="Protein of unknown function (DUF541), domain 2"/>
    <property type="match status" value="1"/>
</dbReference>
<keyword evidence="2" id="KW-0812">Transmembrane</keyword>
<keyword evidence="2" id="KW-1133">Transmembrane helix</keyword>
<dbReference type="InterPro" id="IPR052022">
    <property type="entry name" value="26kDa_periplasmic_antigen"/>
</dbReference>
<dbReference type="PANTHER" id="PTHR34387">
    <property type="entry name" value="SLR1258 PROTEIN"/>
    <property type="match status" value="1"/>
</dbReference>
<feature type="transmembrane region" description="Helical" evidence="2">
    <location>
        <begin position="12"/>
        <end position="30"/>
    </location>
</feature>
<evidence type="ECO:0000313" key="4">
    <source>
        <dbReference type="Proteomes" id="UP000230093"/>
    </source>
</evidence>
<evidence type="ECO:0000313" key="3">
    <source>
        <dbReference type="EMBL" id="PIS08699.1"/>
    </source>
</evidence>
<dbReference type="AlphaFoldDB" id="A0A2H0W9V6"/>
<sequence length="253" mass="27623">MKISEKILSSSLTTVFASVGATFVVAYAFFKLAGPVPISVSQTTVEKKNTFDVSGEGLVTAVPNLAEINLGIRIEKMTVAEAQKEANRVINTIQDELKVLKIDEKDIKTLSYQVYPNYGPLGERRVTGYVVDTSLRVKVKDFDKINQVIDLGSKNGANQIGSLSFSLDEEDLEKEKNKAREEAVAKAKEKAKNLANISGVRLGKIISVQEDLPSAFAPRSLGGITLEAKDEETQIMPGSQEIKVIITLSYEII</sequence>
<protein>
    <recommendedName>
        <fullName evidence="5">SIMPL domain-containing protein</fullName>
    </recommendedName>
</protein>
<evidence type="ECO:0000256" key="1">
    <source>
        <dbReference type="SAM" id="Coils"/>
    </source>
</evidence>
<evidence type="ECO:0008006" key="5">
    <source>
        <dbReference type="Google" id="ProtNLM"/>
    </source>
</evidence>
<name>A0A2H0W9V6_9BACT</name>
<keyword evidence="2" id="KW-0472">Membrane</keyword>
<dbReference type="InterPro" id="IPR007497">
    <property type="entry name" value="SIMPL/DUF541"/>
</dbReference>
<keyword evidence="1" id="KW-0175">Coiled coil</keyword>
<dbReference type="Gene3D" id="3.30.110.170">
    <property type="entry name" value="Protein of unknown function (DUF541), domain 1"/>
    <property type="match status" value="1"/>
</dbReference>
<feature type="coiled-coil region" evidence="1">
    <location>
        <begin position="169"/>
        <end position="197"/>
    </location>
</feature>
<comment type="caution">
    <text evidence="3">The sequence shown here is derived from an EMBL/GenBank/DDBJ whole genome shotgun (WGS) entry which is preliminary data.</text>
</comment>
<dbReference type="Pfam" id="PF04402">
    <property type="entry name" value="SIMPL"/>
    <property type="match status" value="1"/>
</dbReference>
<dbReference type="EMBL" id="PEZT01000030">
    <property type="protein sequence ID" value="PIS08699.1"/>
    <property type="molecule type" value="Genomic_DNA"/>
</dbReference>
<reference evidence="4" key="1">
    <citation type="submission" date="2017-09" db="EMBL/GenBank/DDBJ databases">
        <title>Depth-based differentiation of microbial function through sediment-hosted aquifers and enrichment of novel symbionts in the deep terrestrial subsurface.</title>
        <authorList>
            <person name="Probst A.J."/>
            <person name="Ladd B."/>
            <person name="Jarett J.K."/>
            <person name="Geller-Mcgrath D.E."/>
            <person name="Sieber C.M.K."/>
            <person name="Emerson J.B."/>
            <person name="Anantharaman K."/>
            <person name="Thomas B.C."/>
            <person name="Malmstrom R."/>
            <person name="Stieglmeier M."/>
            <person name="Klingl A."/>
            <person name="Woyke T."/>
            <person name="Ryan C.M."/>
            <person name="Banfield J.F."/>
        </authorList>
    </citation>
    <scope>NUCLEOTIDE SEQUENCE [LARGE SCALE GENOMIC DNA]</scope>
</reference>
<dbReference type="GO" id="GO:0006974">
    <property type="term" value="P:DNA damage response"/>
    <property type="evidence" value="ECO:0007669"/>
    <property type="project" value="TreeGrafter"/>
</dbReference>
<organism evidence="3 4">
    <name type="scientific">Candidatus Beckwithbacteria bacterium CG10_big_fil_rev_8_21_14_0_10_34_10</name>
    <dbReference type="NCBI Taxonomy" id="1974495"/>
    <lineage>
        <taxon>Bacteria</taxon>
        <taxon>Candidatus Beckwithiibacteriota</taxon>
    </lineage>
</organism>
<proteinExistence type="predicted"/>
<gene>
    <name evidence="3" type="ORF">COT75_05420</name>
</gene>